<feature type="transmembrane region" description="Helical" evidence="2">
    <location>
        <begin position="348"/>
        <end position="373"/>
    </location>
</feature>
<keyword evidence="7" id="KW-1185">Reference proteome</keyword>
<feature type="transmembrane region" description="Helical" evidence="2">
    <location>
        <begin position="544"/>
        <end position="566"/>
    </location>
</feature>
<feature type="domain" description="DUF2427" evidence="4">
    <location>
        <begin position="118"/>
        <end position="199"/>
    </location>
</feature>
<evidence type="ECO:0000259" key="4">
    <source>
        <dbReference type="Pfam" id="PF10348"/>
    </source>
</evidence>
<dbReference type="PANTHER" id="PTHR31685:SF3">
    <property type="entry name" value="INTEGRAL MEMBRANE PROTEIN (AFU_ORTHOLOGUE AFUA_6G12730)"/>
    <property type="match status" value="1"/>
</dbReference>
<feature type="transmembrane region" description="Helical" evidence="2">
    <location>
        <begin position="393"/>
        <end position="414"/>
    </location>
</feature>
<name>A0AAV5GM34_9BASI</name>
<keyword evidence="2" id="KW-0472">Membrane</keyword>
<evidence type="ECO:0000256" key="2">
    <source>
        <dbReference type="SAM" id="Phobius"/>
    </source>
</evidence>
<feature type="domain" description="Protein YTP1-like C-terminal" evidence="5">
    <location>
        <begin position="361"/>
        <end position="638"/>
    </location>
</feature>
<evidence type="ECO:0008006" key="8">
    <source>
        <dbReference type="Google" id="ProtNLM"/>
    </source>
</evidence>
<dbReference type="InterPro" id="IPR018825">
    <property type="entry name" value="DUF2427"/>
</dbReference>
<dbReference type="Pfam" id="PF10348">
    <property type="entry name" value="DUF2427"/>
    <property type="match status" value="1"/>
</dbReference>
<dbReference type="PANTHER" id="PTHR31685">
    <property type="entry name" value="INTEGRAL MEMBRANE PROTEIN (AFU_ORTHOLOGUE AFUA_6G12730)-RELATED"/>
    <property type="match status" value="1"/>
</dbReference>
<keyword evidence="2" id="KW-1133">Transmembrane helix</keyword>
<feature type="transmembrane region" description="Helical" evidence="2">
    <location>
        <begin position="615"/>
        <end position="637"/>
    </location>
</feature>
<feature type="transmembrane region" description="Helical" evidence="2">
    <location>
        <begin position="123"/>
        <end position="145"/>
    </location>
</feature>
<evidence type="ECO:0000313" key="6">
    <source>
        <dbReference type="EMBL" id="GJN90581.1"/>
    </source>
</evidence>
<feature type="chain" id="PRO_5043416793" description="Cytoplasmic protein" evidence="3">
    <location>
        <begin position="20"/>
        <end position="661"/>
    </location>
</feature>
<accession>A0AAV5GM34</accession>
<organism evidence="6 7">
    <name type="scientific">Rhodotorula paludigena</name>
    <dbReference type="NCBI Taxonomy" id="86838"/>
    <lineage>
        <taxon>Eukaryota</taxon>
        <taxon>Fungi</taxon>
        <taxon>Dikarya</taxon>
        <taxon>Basidiomycota</taxon>
        <taxon>Pucciniomycotina</taxon>
        <taxon>Microbotryomycetes</taxon>
        <taxon>Sporidiobolales</taxon>
        <taxon>Sporidiobolaceae</taxon>
        <taxon>Rhodotorula</taxon>
    </lineage>
</organism>
<sequence>MRAVALALGALFAASAALAAPSLGFATDVDIRDEPPRRLLLPLVRRHGDDEDEDEGHDEHAEMSMHGSHSSASSPHPPEDEHSHHNSHAAPLLELNETQILLHHSPDPPSYFDFDQEEDGKPALLYVHIALMIFAFFVLLPLSIFLKAGRSALSIIPQTGFLATSILGLFFGQVYNGLTPNMYERSSHTSWGWATMVLAVGLNILDVARFLLRFTRWGHSLDAKLAGYSLSRQSEDGEKAVEEHDGVVFQLGDDDDAASVVDRLVSSPVEMSTPERTGVSFEDDRTAQWSNAAARHTKPLSRNHSTFSDSDTVFDTAGPDSLRRGHGDAHEVERPASKRQQLRKYGGLLLDFAERMLLILAYIEVCTGIIVWTGTCRERYLNGCLAHIIKGSIFLWYGLLTFGRYCGAFSALGWAWNRHPAKSHTIWTAEFVESLVIFVYGSTNTWMERMGKTGAYSVKDVQHISIAIMFWAAGALGMVLESRSIRAWLSTPAAQASGRSLNAIAPPASASGSFNPFPALCIGVTGAAMAAHHQTYQFQVEIHVLWGNLLAAFAVFRFLTYFFLYLRPPASILPSRPPTEALAALCLTSGGVVFILSTEQITFAAMRHHFDDMMAFLNLTVAAVLAWFFWIAVLFGIKGWALARNAPQSSLALRAKEVASP</sequence>
<dbReference type="Proteomes" id="UP001342314">
    <property type="component" value="Unassembled WGS sequence"/>
</dbReference>
<dbReference type="AlphaFoldDB" id="A0AAV5GM34"/>
<protein>
    <recommendedName>
        <fullName evidence="8">Cytoplasmic protein</fullName>
    </recommendedName>
</protein>
<feature type="region of interest" description="Disordered" evidence="1">
    <location>
        <begin position="43"/>
        <end position="88"/>
    </location>
</feature>
<reference evidence="6 7" key="1">
    <citation type="submission" date="2021-12" db="EMBL/GenBank/DDBJ databases">
        <title>High titer production of polyol ester of fatty acids by Rhodotorula paludigena BS15 towards product separation-free biomass refinery.</title>
        <authorList>
            <person name="Mano J."/>
            <person name="Ono H."/>
            <person name="Tanaka T."/>
            <person name="Naito K."/>
            <person name="Sushida H."/>
            <person name="Ike M."/>
            <person name="Tokuyasu K."/>
            <person name="Kitaoka M."/>
        </authorList>
    </citation>
    <scope>NUCLEOTIDE SEQUENCE [LARGE SCALE GENOMIC DNA]</scope>
    <source>
        <strain evidence="6 7">BS15</strain>
    </source>
</reference>
<feature type="transmembrane region" description="Helical" evidence="2">
    <location>
        <begin position="152"/>
        <end position="171"/>
    </location>
</feature>
<keyword evidence="2" id="KW-0812">Transmembrane</keyword>
<evidence type="ECO:0000259" key="5">
    <source>
        <dbReference type="Pfam" id="PF10355"/>
    </source>
</evidence>
<gene>
    <name evidence="6" type="ORF">Rhopal_003593-T1</name>
</gene>
<evidence type="ECO:0000313" key="7">
    <source>
        <dbReference type="Proteomes" id="UP001342314"/>
    </source>
</evidence>
<keyword evidence="3" id="KW-0732">Signal</keyword>
<dbReference type="InterPro" id="IPR018827">
    <property type="entry name" value="YTP1_C"/>
</dbReference>
<feature type="signal peptide" evidence="3">
    <location>
        <begin position="1"/>
        <end position="19"/>
    </location>
</feature>
<feature type="transmembrane region" description="Helical" evidence="2">
    <location>
        <begin position="426"/>
        <end position="443"/>
    </location>
</feature>
<feature type="transmembrane region" description="Helical" evidence="2">
    <location>
        <begin position="191"/>
        <end position="212"/>
    </location>
</feature>
<feature type="transmembrane region" description="Helical" evidence="2">
    <location>
        <begin position="581"/>
        <end position="603"/>
    </location>
</feature>
<proteinExistence type="predicted"/>
<dbReference type="EMBL" id="BQKY01000007">
    <property type="protein sequence ID" value="GJN90581.1"/>
    <property type="molecule type" value="Genomic_DNA"/>
</dbReference>
<comment type="caution">
    <text evidence="6">The sequence shown here is derived from an EMBL/GenBank/DDBJ whole genome shotgun (WGS) entry which is preliminary data.</text>
</comment>
<feature type="transmembrane region" description="Helical" evidence="2">
    <location>
        <begin position="463"/>
        <end position="480"/>
    </location>
</feature>
<dbReference type="Pfam" id="PF10355">
    <property type="entry name" value="Ytp1"/>
    <property type="match status" value="1"/>
</dbReference>
<feature type="compositionally biased region" description="Low complexity" evidence="1">
    <location>
        <begin position="64"/>
        <end position="74"/>
    </location>
</feature>
<evidence type="ECO:0000256" key="3">
    <source>
        <dbReference type="SAM" id="SignalP"/>
    </source>
</evidence>
<evidence type="ECO:0000256" key="1">
    <source>
        <dbReference type="SAM" id="MobiDB-lite"/>
    </source>
</evidence>